<protein>
    <recommendedName>
        <fullName evidence="4">DUF559 domain-containing protein</fullName>
    </recommendedName>
</protein>
<reference evidence="2 3" key="1">
    <citation type="submission" date="2023-03" db="EMBL/GenBank/DDBJ databases">
        <title>NovoSphingobium album sp. nov. isolated from polycyclic aromatic hydrocarbons- and heavy-metal polluted soil.</title>
        <authorList>
            <person name="Liu Z."/>
            <person name="Wang K."/>
        </authorList>
    </citation>
    <scope>NUCLEOTIDE SEQUENCE [LARGE SCALE GENOMIC DNA]</scope>
    <source>
        <strain evidence="2 3">H3SJ31-1</strain>
    </source>
</reference>
<dbReference type="RefSeq" id="WP_275227979.1">
    <property type="nucleotide sequence ID" value="NZ_JARESE010000028.1"/>
</dbReference>
<comment type="caution">
    <text evidence="2">The sequence shown here is derived from an EMBL/GenBank/DDBJ whole genome shotgun (WGS) entry which is preliminary data.</text>
</comment>
<evidence type="ECO:0008006" key="4">
    <source>
        <dbReference type="Google" id="ProtNLM"/>
    </source>
</evidence>
<feature type="region of interest" description="Disordered" evidence="1">
    <location>
        <begin position="1"/>
        <end position="27"/>
    </location>
</feature>
<keyword evidence="3" id="KW-1185">Reference proteome</keyword>
<evidence type="ECO:0000313" key="2">
    <source>
        <dbReference type="EMBL" id="MDE8651897.1"/>
    </source>
</evidence>
<organism evidence="2 3">
    <name type="scientific">Novosphingobium album</name>
    <name type="common">ex Liu et al. 2023</name>
    <dbReference type="NCBI Taxonomy" id="3031130"/>
    <lineage>
        <taxon>Bacteria</taxon>
        <taxon>Pseudomonadati</taxon>
        <taxon>Pseudomonadota</taxon>
        <taxon>Alphaproteobacteria</taxon>
        <taxon>Sphingomonadales</taxon>
        <taxon>Sphingomonadaceae</taxon>
        <taxon>Novosphingobium</taxon>
    </lineage>
</organism>
<sequence>MAVDRKNSRRQSADIRKRTPLEQAIAEKTDRNARYEVRMRQKGFKRTTIWVREDRLDEVKAFVHRLNEGAPQEPTP</sequence>
<accession>A0ABT5WRK8</accession>
<name>A0ABT5WRK8_9SPHN</name>
<dbReference type="EMBL" id="JARESE010000028">
    <property type="protein sequence ID" value="MDE8651897.1"/>
    <property type="molecule type" value="Genomic_DNA"/>
</dbReference>
<dbReference type="Proteomes" id="UP001216253">
    <property type="component" value="Unassembled WGS sequence"/>
</dbReference>
<gene>
    <name evidence="2" type="ORF">PYV00_09210</name>
</gene>
<proteinExistence type="predicted"/>
<evidence type="ECO:0000256" key="1">
    <source>
        <dbReference type="SAM" id="MobiDB-lite"/>
    </source>
</evidence>
<evidence type="ECO:0000313" key="3">
    <source>
        <dbReference type="Proteomes" id="UP001216253"/>
    </source>
</evidence>